<organism evidence="1 2">
    <name type="scientific">Acetobacter senegalensis</name>
    <dbReference type="NCBI Taxonomy" id="446692"/>
    <lineage>
        <taxon>Bacteria</taxon>
        <taxon>Pseudomonadati</taxon>
        <taxon>Pseudomonadota</taxon>
        <taxon>Alphaproteobacteria</taxon>
        <taxon>Acetobacterales</taxon>
        <taxon>Acetobacteraceae</taxon>
        <taxon>Acetobacter</taxon>
    </lineage>
</organism>
<name>A0A0U5ERL8_9PROT</name>
<protein>
    <submittedName>
        <fullName evidence="1">Uncharacterized protein</fullName>
    </submittedName>
</protein>
<dbReference type="GeneID" id="34781954"/>
<dbReference type="KEGG" id="asz:ASN_800"/>
<evidence type="ECO:0000313" key="1">
    <source>
        <dbReference type="EMBL" id="CEF40203.1"/>
    </source>
</evidence>
<dbReference type="PATRIC" id="fig|446692.3.peg.782"/>
<proteinExistence type="predicted"/>
<evidence type="ECO:0000313" key="2">
    <source>
        <dbReference type="Proteomes" id="UP000056109"/>
    </source>
</evidence>
<keyword evidence="2" id="KW-1185">Reference proteome</keyword>
<dbReference type="RefSeq" id="WP_058987200.1">
    <property type="nucleotide sequence ID" value="NZ_LN606600.1"/>
</dbReference>
<dbReference type="Proteomes" id="UP000056109">
    <property type="component" value="Chromosome I"/>
</dbReference>
<gene>
    <name evidence="1" type="ORF">ASN_800</name>
</gene>
<sequence length="185" mass="20864">MKKLISSGKDAEYAPDIADRIEWACVKGLFILDMQYEGAPEKWDFWPCVVFHDDTWLELSHDGDIANARQVCANLSAIHDKPVRDWTRPAPSGLTLETPEGNLANYLQRIGPDGKEAEPLWGAGWELTDHLFQRGATDADLLHQIEQAERKEPGSRAIIRSEAVQRWQMLHAANAKPEPKQEEPA</sequence>
<dbReference type="EMBL" id="LN606600">
    <property type="protein sequence ID" value="CEF40203.1"/>
    <property type="molecule type" value="Genomic_DNA"/>
</dbReference>
<accession>A0A0U5ERL8</accession>
<reference evidence="2" key="1">
    <citation type="submission" date="2014-09" db="EMBL/GenBank/DDBJ databases">
        <authorList>
            <person name="Illeghems K.G."/>
        </authorList>
    </citation>
    <scope>NUCLEOTIDE SEQUENCE [LARGE SCALE GENOMIC DNA]</scope>
    <source>
        <strain evidence="2">108B</strain>
    </source>
</reference>
<dbReference type="AlphaFoldDB" id="A0A0U5ERL8"/>